<keyword evidence="2" id="KW-1185">Reference proteome</keyword>
<proteinExistence type="predicted"/>
<comment type="caution">
    <text evidence="1">The sequence shown here is derived from an EMBL/GenBank/DDBJ whole genome shotgun (WGS) entry which is preliminary data.</text>
</comment>
<organism evidence="1 2">
    <name type="scientific">Coemansia nantahalensis</name>
    <dbReference type="NCBI Taxonomy" id="2789366"/>
    <lineage>
        <taxon>Eukaryota</taxon>
        <taxon>Fungi</taxon>
        <taxon>Fungi incertae sedis</taxon>
        <taxon>Zoopagomycota</taxon>
        <taxon>Kickxellomycotina</taxon>
        <taxon>Kickxellomycetes</taxon>
        <taxon>Kickxellales</taxon>
        <taxon>Kickxellaceae</taxon>
        <taxon>Coemansia</taxon>
    </lineage>
</organism>
<protein>
    <submittedName>
        <fullName evidence="1">Uncharacterized protein</fullName>
    </submittedName>
</protein>
<gene>
    <name evidence="1" type="ORF">IWQ57_004169</name>
</gene>
<reference evidence="1" key="1">
    <citation type="submission" date="2022-07" db="EMBL/GenBank/DDBJ databases">
        <title>Phylogenomic reconstructions and comparative analyses of Kickxellomycotina fungi.</title>
        <authorList>
            <person name="Reynolds N.K."/>
            <person name="Stajich J.E."/>
            <person name="Barry K."/>
            <person name="Grigoriev I.V."/>
            <person name="Crous P."/>
            <person name="Smith M.E."/>
        </authorList>
    </citation>
    <scope>NUCLEOTIDE SEQUENCE</scope>
    <source>
        <strain evidence="1">CBS 109366</strain>
    </source>
</reference>
<name>A0ACC1JTD4_9FUNG</name>
<evidence type="ECO:0000313" key="2">
    <source>
        <dbReference type="Proteomes" id="UP001140234"/>
    </source>
</evidence>
<accession>A0ACC1JTD4</accession>
<dbReference type="EMBL" id="JANBUJ010001565">
    <property type="protein sequence ID" value="KAJ2766917.1"/>
    <property type="molecule type" value="Genomic_DNA"/>
</dbReference>
<evidence type="ECO:0000313" key="1">
    <source>
        <dbReference type="EMBL" id="KAJ2766917.1"/>
    </source>
</evidence>
<sequence>MALPPASDEVFSCRLVGPFSILVQVLVGTLGFSTLVIKRHFERPRRRWLVWGFDVSKQVAGGTVMHMANLLASALSGSGAEQAATNPCSWYVLNLTLDCTLGVLFVVGYLRLFELLAARLKIRVLPSGDYGTPPDWREWAKQGLMFLFSMVGMKLTVVLIQALAPALVALGDLILKPVQALHSPRLEIVFVMAFWPLALNITESWVLDQIIKKKGPRAPAESDAGRMPVSTDDIDAAQFEAYAMHDAAMSSGSRTLAGGSTRWDTRLSLESAEFSVGSVSDGSKSAYDDADADETAVYYRSVKDTGDSGYGDHSARGPAGA</sequence>
<dbReference type="Proteomes" id="UP001140234">
    <property type="component" value="Unassembled WGS sequence"/>
</dbReference>